<evidence type="ECO:0000313" key="4">
    <source>
        <dbReference type="Proteomes" id="UP001501645"/>
    </source>
</evidence>
<name>A0ABP8ZZN4_9MICO</name>
<dbReference type="InterPro" id="IPR001451">
    <property type="entry name" value="Hexapep"/>
</dbReference>
<proteinExistence type="predicted"/>
<gene>
    <name evidence="3" type="ORF">GCM10023351_12040</name>
</gene>
<evidence type="ECO:0000256" key="1">
    <source>
        <dbReference type="ARBA" id="ARBA00022679"/>
    </source>
</evidence>
<dbReference type="InterPro" id="IPR011004">
    <property type="entry name" value="Trimer_LpxA-like_sf"/>
</dbReference>
<dbReference type="Gene3D" id="2.160.10.10">
    <property type="entry name" value="Hexapeptide repeat proteins"/>
    <property type="match status" value="1"/>
</dbReference>
<evidence type="ECO:0000256" key="2">
    <source>
        <dbReference type="ARBA" id="ARBA00022737"/>
    </source>
</evidence>
<reference evidence="4" key="1">
    <citation type="journal article" date="2019" name="Int. J. Syst. Evol. Microbiol.">
        <title>The Global Catalogue of Microorganisms (GCM) 10K type strain sequencing project: providing services to taxonomists for standard genome sequencing and annotation.</title>
        <authorList>
            <consortium name="The Broad Institute Genomics Platform"/>
            <consortium name="The Broad Institute Genome Sequencing Center for Infectious Disease"/>
            <person name="Wu L."/>
            <person name="Ma J."/>
        </authorList>
    </citation>
    <scope>NUCLEOTIDE SEQUENCE [LARGE SCALE GENOMIC DNA]</scope>
    <source>
        <strain evidence="4">JCM 18537</strain>
    </source>
</reference>
<dbReference type="EMBL" id="BAABKO010000002">
    <property type="protein sequence ID" value="GAA4769934.1"/>
    <property type="molecule type" value="Genomic_DNA"/>
</dbReference>
<dbReference type="PROSITE" id="PS00101">
    <property type="entry name" value="HEXAPEP_TRANSFERASES"/>
    <property type="match status" value="1"/>
</dbReference>
<dbReference type="SUPFAM" id="SSF51161">
    <property type="entry name" value="Trimeric LpxA-like enzymes"/>
    <property type="match status" value="1"/>
</dbReference>
<dbReference type="CDD" id="cd04647">
    <property type="entry name" value="LbH_MAT_like"/>
    <property type="match status" value="1"/>
</dbReference>
<dbReference type="InterPro" id="IPR050179">
    <property type="entry name" value="Trans_hexapeptide_repeat"/>
</dbReference>
<dbReference type="Pfam" id="PF00132">
    <property type="entry name" value="Hexapep"/>
    <property type="match status" value="1"/>
</dbReference>
<dbReference type="Proteomes" id="UP001501645">
    <property type="component" value="Unassembled WGS sequence"/>
</dbReference>
<accession>A0ABP8ZZN4</accession>
<evidence type="ECO:0000313" key="3">
    <source>
        <dbReference type="EMBL" id="GAA4769934.1"/>
    </source>
</evidence>
<organism evidence="3 4">
    <name type="scientific">Microbacterium gilvum</name>
    <dbReference type="NCBI Taxonomy" id="1336204"/>
    <lineage>
        <taxon>Bacteria</taxon>
        <taxon>Bacillati</taxon>
        <taxon>Actinomycetota</taxon>
        <taxon>Actinomycetes</taxon>
        <taxon>Micrococcales</taxon>
        <taxon>Microbacteriaceae</taxon>
        <taxon>Microbacterium</taxon>
    </lineage>
</organism>
<protein>
    <recommendedName>
        <fullName evidence="5">Acetyltransferase</fullName>
    </recommendedName>
</protein>
<dbReference type="PANTHER" id="PTHR43300:SF11">
    <property type="entry name" value="ACETYLTRANSFERASE RV3034C-RELATED"/>
    <property type="match status" value="1"/>
</dbReference>
<evidence type="ECO:0008006" key="5">
    <source>
        <dbReference type="Google" id="ProtNLM"/>
    </source>
</evidence>
<keyword evidence="1" id="KW-0808">Transferase</keyword>
<comment type="caution">
    <text evidence="3">The sequence shown here is derived from an EMBL/GenBank/DDBJ whole genome shotgun (WGS) entry which is preliminary data.</text>
</comment>
<dbReference type="PANTHER" id="PTHR43300">
    <property type="entry name" value="ACETYLTRANSFERASE"/>
    <property type="match status" value="1"/>
</dbReference>
<keyword evidence="2" id="KW-0677">Repeat</keyword>
<keyword evidence="4" id="KW-1185">Reference proteome</keyword>
<dbReference type="InterPro" id="IPR018357">
    <property type="entry name" value="Hexapep_transf_CS"/>
</dbReference>
<sequence>MSARWDFSPWLFGSEAGPDDVARQAERHAELRARADHALGESVYIAESANVDTDALALGAHTTVAAGAYLTGDLRFGEHCTVNAYTVVRGRVAAGDGVRIGAHTSILGFNHTMSDPDLPVHRQPLETQGIDIGDDVWIGSHVVVLDGVTVGDQAVLAAGAVVTKDVPAGAIVGGNPAKLIRWRVPPRAGTASPLGARLAAYADRARDQAGDVLARAWDAARGLFADAPGDAPTVRAQCDAVEVADVLLGSAPPQTPRDEVVARLRGWQDPATGLVGALDAGGVPRQPAGFDDPDAAYHVLSVGYALDLLGSGFAAPLRMVTETTPERLTALLDGLPWRGGAWHAGHFADAIGTALHWSRRRGDAIPAGVEEAFFGWLLRRVSPWTGMWGEPGDADGVLQIVNGFYRASRGSFAQFSVPLPYPDRVVDTVLRHAEDERFFSAGALNACNVLDVAHPLWLARRSGYRSGEIAVVAERLLDHALGAWNDGAGHGFRVGWPARTARDATPGLQGTEMWLSIVWLLADLLGASGELGYTPRGVHRPVRAG</sequence>